<organism evidence="2 3">
    <name type="scientific">Ovis aries</name>
    <name type="common">Sheep</name>
    <dbReference type="NCBI Taxonomy" id="9940"/>
    <lineage>
        <taxon>Eukaryota</taxon>
        <taxon>Metazoa</taxon>
        <taxon>Chordata</taxon>
        <taxon>Craniata</taxon>
        <taxon>Vertebrata</taxon>
        <taxon>Euteleostomi</taxon>
        <taxon>Mammalia</taxon>
        <taxon>Eutheria</taxon>
        <taxon>Laurasiatheria</taxon>
        <taxon>Artiodactyla</taxon>
        <taxon>Ruminantia</taxon>
        <taxon>Pecora</taxon>
        <taxon>Bovidae</taxon>
        <taxon>Caprinae</taxon>
        <taxon>Ovis</taxon>
    </lineage>
</organism>
<comment type="caution">
    <text evidence="2">The sequence shown here is derived from an EMBL/GenBank/DDBJ whole genome shotgun (WGS) entry which is preliminary data.</text>
</comment>
<reference evidence="2 3" key="1">
    <citation type="submission" date="2020-12" db="EMBL/GenBank/DDBJ databases">
        <title>De novo assembly of Tibetan sheep genome.</title>
        <authorList>
            <person name="Li X."/>
        </authorList>
    </citation>
    <scope>NUCLEOTIDE SEQUENCE [LARGE SCALE GENOMIC DNA]</scope>
    <source>
        <tissue evidence="2">Heart</tissue>
    </source>
</reference>
<gene>
    <name evidence="2" type="ORF">JEQ12_008620</name>
</gene>
<feature type="region of interest" description="Disordered" evidence="1">
    <location>
        <begin position="1"/>
        <end position="30"/>
    </location>
</feature>
<dbReference type="Proteomes" id="UP000664991">
    <property type="component" value="Unassembled WGS sequence"/>
</dbReference>
<feature type="region of interest" description="Disordered" evidence="1">
    <location>
        <begin position="44"/>
        <end position="78"/>
    </location>
</feature>
<evidence type="ECO:0000256" key="1">
    <source>
        <dbReference type="SAM" id="MobiDB-lite"/>
    </source>
</evidence>
<name>A0A836CWE4_SHEEP</name>
<evidence type="ECO:0000313" key="2">
    <source>
        <dbReference type="EMBL" id="KAG5197891.1"/>
    </source>
</evidence>
<feature type="compositionally biased region" description="Basic and acidic residues" evidence="1">
    <location>
        <begin position="10"/>
        <end position="25"/>
    </location>
</feature>
<proteinExistence type="predicted"/>
<sequence length="98" mass="10140">MTVETGNLRRLVDRSVDSTPGDRLDLQGPADILGGVGDDVLAQGRGMELPPACKGGAGRKAGERQLPRGPYGARGGLGLKSQHVALQVRDAPQAGERA</sequence>
<dbReference type="EMBL" id="JAEMGP010000019">
    <property type="protein sequence ID" value="KAG5197891.1"/>
    <property type="molecule type" value="Genomic_DNA"/>
</dbReference>
<protein>
    <submittedName>
        <fullName evidence="2">Uncharacterized protein</fullName>
    </submittedName>
</protein>
<evidence type="ECO:0000313" key="3">
    <source>
        <dbReference type="Proteomes" id="UP000664991"/>
    </source>
</evidence>
<dbReference type="AlphaFoldDB" id="A0A836CWE4"/>
<accession>A0A836CWE4</accession>